<dbReference type="EMBL" id="CAADRA010006926">
    <property type="protein sequence ID" value="VFT97393.1"/>
    <property type="molecule type" value="Genomic_DNA"/>
</dbReference>
<dbReference type="Gene3D" id="1.20.5.190">
    <property type="match status" value="1"/>
</dbReference>
<name>A0A485LFR6_9STRA</name>
<reference evidence="4 5" key="1">
    <citation type="submission" date="2019-03" db="EMBL/GenBank/DDBJ databases">
        <authorList>
            <person name="Gaulin E."/>
            <person name="Dumas B."/>
        </authorList>
    </citation>
    <scope>NUCLEOTIDE SEQUENCE [LARGE SCALE GENOMIC DNA]</scope>
    <source>
        <strain evidence="4">CBS 568.67</strain>
    </source>
</reference>
<proteinExistence type="predicted"/>
<dbReference type="OrthoDB" id="79013at2759"/>
<evidence type="ECO:0000256" key="2">
    <source>
        <dbReference type="SAM" id="MobiDB-lite"/>
    </source>
</evidence>
<organism evidence="4 5">
    <name type="scientific">Aphanomyces stellatus</name>
    <dbReference type="NCBI Taxonomy" id="120398"/>
    <lineage>
        <taxon>Eukaryota</taxon>
        <taxon>Sar</taxon>
        <taxon>Stramenopiles</taxon>
        <taxon>Oomycota</taxon>
        <taxon>Saprolegniomycetes</taxon>
        <taxon>Saprolegniales</taxon>
        <taxon>Verrucalvaceae</taxon>
        <taxon>Aphanomyces</taxon>
    </lineage>
</organism>
<dbReference type="AlphaFoldDB" id="A0A485LFR6"/>
<feature type="region of interest" description="Disordered" evidence="2">
    <location>
        <begin position="264"/>
        <end position="291"/>
    </location>
</feature>
<keyword evidence="5" id="KW-1185">Reference proteome</keyword>
<feature type="compositionally biased region" description="Basic residues" evidence="2">
    <location>
        <begin position="494"/>
        <end position="503"/>
    </location>
</feature>
<evidence type="ECO:0000256" key="1">
    <source>
        <dbReference type="SAM" id="Coils"/>
    </source>
</evidence>
<feature type="coiled-coil region" evidence="1">
    <location>
        <begin position="36"/>
        <end position="70"/>
    </location>
</feature>
<evidence type="ECO:0000313" key="3">
    <source>
        <dbReference type="EMBL" id="KAF0687594.1"/>
    </source>
</evidence>
<protein>
    <submittedName>
        <fullName evidence="4">Aste57867_20713 protein</fullName>
    </submittedName>
</protein>
<feature type="region of interest" description="Disordered" evidence="2">
    <location>
        <begin position="488"/>
        <end position="527"/>
    </location>
</feature>
<dbReference type="EMBL" id="VJMH01006900">
    <property type="protein sequence ID" value="KAF0687594.1"/>
    <property type="molecule type" value="Genomic_DNA"/>
</dbReference>
<dbReference type="PROSITE" id="PS50096">
    <property type="entry name" value="IQ"/>
    <property type="match status" value="2"/>
</dbReference>
<keyword evidence="1" id="KW-0175">Coiled coil</keyword>
<evidence type="ECO:0000313" key="5">
    <source>
        <dbReference type="Proteomes" id="UP000332933"/>
    </source>
</evidence>
<sequence length="544" mass="63452">MGRGKTLFHAGISSKFSSSYIEPYHDTTLDGATAARARTERKVQQQEVAIERQRDKIDTELRKIQAAKRSVQRRQAREARRILAECNAAACVLQQLARQFLLRRRQAHAAQAIHRVWLMHRARLEARRRREAAECIAGNLRMRLRRARRESSAVRLQCCVRGFLAWRVAETRRRERLQIVRRWRSAEKIQSTFRAHVVRETYLDIRAGVIQLQRVVRQYLVRTHEPKPQQYVELEGPECVEVDEEAEPHAEDVQIAAGVDDERLEAPPSPVQRELVDQDTRPRTPILPSPIRRNSMRLPKLKAKPLVMGDVLDERLVMFKSGSPKPQGQRQRRKTIAVTLSPMPYKTVLVQETLGGGSAALSDRHDGLRRKLLQRKELERRREQEKTRQLHEMEREMCERLKMEREERRMRMQIKMDRRRIKDGARRSVMEMREREEKEQERMEKEERASRVAWKLVARLEAEKRKPMAPVVVVALAVVPLPKKPPVVTQPRRTTMKKVKATKAKQSSNQEPEAASATTEEEPDWGFEFDELVDETQLASLIVT</sequence>
<evidence type="ECO:0000313" key="4">
    <source>
        <dbReference type="EMBL" id="VFT97393.1"/>
    </source>
</evidence>
<feature type="coiled-coil region" evidence="1">
    <location>
        <begin position="368"/>
        <end position="396"/>
    </location>
</feature>
<accession>A0A485LFR6</accession>
<dbReference type="Proteomes" id="UP000332933">
    <property type="component" value="Unassembled WGS sequence"/>
</dbReference>
<reference evidence="3" key="2">
    <citation type="submission" date="2019-06" db="EMBL/GenBank/DDBJ databases">
        <title>Genomics analysis of Aphanomyces spp. identifies a new class of oomycete effector associated with host adaptation.</title>
        <authorList>
            <person name="Gaulin E."/>
        </authorList>
    </citation>
    <scope>NUCLEOTIDE SEQUENCE</scope>
    <source>
        <strain evidence="3">CBS 578.67</strain>
    </source>
</reference>
<gene>
    <name evidence="4" type="primary">Aste57867_20713</name>
    <name evidence="3" type="ORF">As57867_020645</name>
    <name evidence="4" type="ORF">ASTE57867_20713</name>
</gene>